<dbReference type="PANTHER" id="PTHR43685">
    <property type="entry name" value="GLYCOSYLTRANSFERASE"/>
    <property type="match status" value="1"/>
</dbReference>
<dbReference type="PANTHER" id="PTHR43685:SF2">
    <property type="entry name" value="GLYCOSYLTRANSFERASE 2-LIKE DOMAIN-CONTAINING PROTEIN"/>
    <property type="match status" value="1"/>
</dbReference>
<protein>
    <submittedName>
        <fullName evidence="3">Glycosyltransferase involved in cell wall biosynthesis</fullName>
    </submittedName>
</protein>
<name>A0AA40SNZ5_9MICO</name>
<evidence type="ECO:0000256" key="1">
    <source>
        <dbReference type="SAM" id="MobiDB-lite"/>
    </source>
</evidence>
<dbReference type="InterPro" id="IPR043148">
    <property type="entry name" value="TagF_C"/>
</dbReference>
<dbReference type="InterPro" id="IPR050834">
    <property type="entry name" value="Glycosyltransf_2"/>
</dbReference>
<sequence>MVAMYGVEEYLPSFLASLEAQGAALSDVEVVFVDDGSPDDAARIVDAWITGVSVRAYLISQRNGGVASARNAGMEVAQGKWLTFADPDDILDTGYLSEVVAALGEINDGEEGAPALLSTNLVFTDDTLALRRDAHPLRNHFARGRRVVNLIDEPQMIKLSAATSFIRRDELIRRQVSWDPRVRPNFEDGAFLARYLLGFSQPRMLVLPEARYLYRKRTEATSLTTTSWQQPEKYTDVPRYGWLEPLREAVSLYGAAPAWLQNTVLYDLYWYLHYDTQIHSPTRAIAPGVRDEFLAVVREVLAIIDPETITAYGITRVSPQLQAVLLALGGHELSLSPIHVWRADSGSGLVLVKYYFAGEPPIEHFTVGGMLIAPAHEKYRSVVYFGQVVLHERICWIQPHEPMGLRINGQLVELRYKPPGTHQLSMTAEGLRRNLGMTSRSTSSRDAGSPGAGQVSTVSSTDVPVAPSGPKTRRSASLRDTLGQQVKKRRTQLDRVLTGRSVVAKKPWAALARRAAKTDLVRRRFDEAWVFMDRDVQAQDNAEHLYRWVLRNRPDVNAWFVLRRTSTDWERLREDGFRLVDYGSTEHFLLLENARYLVSSHVDQYVLAPWSAKLSGPRRWMFVFLQHGVTKDDVSRWINPKPLRLIVATGLAEYRAFTANGTPYTLTSREVALTGFPRHDALLRKANEVQVHERQLVLIMPTWREYLMGPVSGRGTTRDLIEGFDESSYAIQWKRLLVELVDNAALADTNSRVGFVPHPNLEPHLERLDIPNGVEVFRYRDHDIQDVITRARVLVTDYSSLAFEAAYIHTPVVYFQFDVAQFFEEHPHREGYFEYERDGFGPVARSADEAVAAIQDAIASGKGLAVYERRAEEFFIERDGKNCERAFAAINSLK</sequence>
<dbReference type="SUPFAM" id="SSF53448">
    <property type="entry name" value="Nucleotide-diphospho-sugar transferases"/>
    <property type="match status" value="1"/>
</dbReference>
<feature type="compositionally biased region" description="Polar residues" evidence="1">
    <location>
        <begin position="437"/>
        <end position="446"/>
    </location>
</feature>
<dbReference type="SUPFAM" id="SSF53756">
    <property type="entry name" value="UDP-Glycosyltransferase/glycogen phosphorylase"/>
    <property type="match status" value="1"/>
</dbReference>
<evidence type="ECO:0000313" key="4">
    <source>
        <dbReference type="Proteomes" id="UP000549113"/>
    </source>
</evidence>
<feature type="domain" description="Glycosyltransferase 2-like" evidence="2">
    <location>
        <begin position="2"/>
        <end position="105"/>
    </location>
</feature>
<reference evidence="3 4" key="1">
    <citation type="submission" date="2020-08" db="EMBL/GenBank/DDBJ databases">
        <title>Sequencing the genomes of 1000 actinobacteria strains.</title>
        <authorList>
            <person name="Klenk H.-P."/>
        </authorList>
    </citation>
    <scope>NUCLEOTIDE SEQUENCE [LARGE SCALE GENOMIC DNA]</scope>
    <source>
        <strain evidence="3 4">DSM 19600</strain>
    </source>
</reference>
<dbReference type="Gene3D" id="3.90.550.10">
    <property type="entry name" value="Spore Coat Polysaccharide Biosynthesis Protein SpsA, Chain A"/>
    <property type="match status" value="1"/>
</dbReference>
<comment type="caution">
    <text evidence="3">The sequence shown here is derived from an EMBL/GenBank/DDBJ whole genome shotgun (WGS) entry which is preliminary data.</text>
</comment>
<dbReference type="InterPro" id="IPR007554">
    <property type="entry name" value="Glycerophosphate_synth"/>
</dbReference>
<dbReference type="CDD" id="cd00761">
    <property type="entry name" value="Glyco_tranf_GTA_type"/>
    <property type="match status" value="1"/>
</dbReference>
<evidence type="ECO:0000259" key="2">
    <source>
        <dbReference type="Pfam" id="PF00535"/>
    </source>
</evidence>
<dbReference type="Pfam" id="PF00535">
    <property type="entry name" value="Glycos_transf_2"/>
    <property type="match status" value="1"/>
</dbReference>
<feature type="region of interest" description="Disordered" evidence="1">
    <location>
        <begin position="437"/>
        <end position="489"/>
    </location>
</feature>
<dbReference type="Gene3D" id="3.40.50.12580">
    <property type="match status" value="1"/>
</dbReference>
<proteinExistence type="predicted"/>
<dbReference type="RefSeq" id="WP_183499375.1">
    <property type="nucleotide sequence ID" value="NZ_BAABCO010000001.1"/>
</dbReference>
<gene>
    <name evidence="3" type="ORF">BKA10_001547</name>
</gene>
<organism evidence="3 4">
    <name type="scientific">Microbacterium invictum</name>
    <dbReference type="NCBI Taxonomy" id="515415"/>
    <lineage>
        <taxon>Bacteria</taxon>
        <taxon>Bacillati</taxon>
        <taxon>Actinomycetota</taxon>
        <taxon>Actinomycetes</taxon>
        <taxon>Micrococcales</taxon>
        <taxon>Microbacteriaceae</taxon>
        <taxon>Microbacterium</taxon>
    </lineage>
</organism>
<dbReference type="GO" id="GO:0016020">
    <property type="term" value="C:membrane"/>
    <property type="evidence" value="ECO:0007669"/>
    <property type="project" value="InterPro"/>
</dbReference>
<accession>A0AA40SNZ5</accession>
<dbReference type="AlphaFoldDB" id="A0AA40SNZ5"/>
<dbReference type="GO" id="GO:0047355">
    <property type="term" value="F:CDP-glycerol glycerophosphotransferase activity"/>
    <property type="evidence" value="ECO:0007669"/>
    <property type="project" value="InterPro"/>
</dbReference>
<dbReference type="InterPro" id="IPR029044">
    <property type="entry name" value="Nucleotide-diphossugar_trans"/>
</dbReference>
<dbReference type="Proteomes" id="UP000549113">
    <property type="component" value="Unassembled WGS sequence"/>
</dbReference>
<dbReference type="InterPro" id="IPR001173">
    <property type="entry name" value="Glyco_trans_2-like"/>
</dbReference>
<dbReference type="Pfam" id="PF04464">
    <property type="entry name" value="Glyphos_transf"/>
    <property type="match status" value="1"/>
</dbReference>
<dbReference type="EMBL" id="JACIFH010000001">
    <property type="protein sequence ID" value="MBB4139753.1"/>
    <property type="molecule type" value="Genomic_DNA"/>
</dbReference>
<keyword evidence="4" id="KW-1185">Reference proteome</keyword>
<evidence type="ECO:0000313" key="3">
    <source>
        <dbReference type="EMBL" id="MBB4139753.1"/>
    </source>
</evidence>